<organism evidence="2 3">
    <name type="scientific">Kingdonia uniflora</name>
    <dbReference type="NCBI Taxonomy" id="39325"/>
    <lineage>
        <taxon>Eukaryota</taxon>
        <taxon>Viridiplantae</taxon>
        <taxon>Streptophyta</taxon>
        <taxon>Embryophyta</taxon>
        <taxon>Tracheophyta</taxon>
        <taxon>Spermatophyta</taxon>
        <taxon>Magnoliopsida</taxon>
        <taxon>Ranunculales</taxon>
        <taxon>Circaeasteraceae</taxon>
        <taxon>Kingdonia</taxon>
    </lineage>
</organism>
<dbReference type="OrthoDB" id="58903at2759"/>
<gene>
    <name evidence="2" type="ORF">GIB67_021384</name>
</gene>
<dbReference type="EMBL" id="JACGCM010001615">
    <property type="protein sequence ID" value="KAF6152724.1"/>
    <property type="molecule type" value="Genomic_DNA"/>
</dbReference>
<keyword evidence="1" id="KW-1133">Transmembrane helix</keyword>
<comment type="caution">
    <text evidence="2">The sequence shown here is derived from an EMBL/GenBank/DDBJ whole genome shotgun (WGS) entry which is preliminary data.</text>
</comment>
<feature type="transmembrane region" description="Helical" evidence="1">
    <location>
        <begin position="70"/>
        <end position="91"/>
    </location>
</feature>
<dbReference type="InterPro" id="IPR033579">
    <property type="entry name" value="TMEM128"/>
</dbReference>
<dbReference type="AlphaFoldDB" id="A0A7J7MD84"/>
<protein>
    <recommendedName>
        <fullName evidence="4">Transmembrane protein</fullName>
    </recommendedName>
</protein>
<keyword evidence="1" id="KW-0812">Transmembrane</keyword>
<dbReference type="Proteomes" id="UP000541444">
    <property type="component" value="Unassembled WGS sequence"/>
</dbReference>
<evidence type="ECO:0008006" key="4">
    <source>
        <dbReference type="Google" id="ProtNLM"/>
    </source>
</evidence>
<evidence type="ECO:0000256" key="1">
    <source>
        <dbReference type="SAM" id="Phobius"/>
    </source>
</evidence>
<keyword evidence="3" id="KW-1185">Reference proteome</keyword>
<name>A0A7J7MD84_9MAGN</name>
<evidence type="ECO:0000313" key="3">
    <source>
        <dbReference type="Proteomes" id="UP000541444"/>
    </source>
</evidence>
<dbReference type="PANTHER" id="PTHR31134:SF1">
    <property type="entry name" value="TRANSMEMBRANE PROTEIN 128"/>
    <property type="match status" value="1"/>
</dbReference>
<dbReference type="PANTHER" id="PTHR31134">
    <property type="entry name" value="TRANSMEMBRANE PROTEIN 128"/>
    <property type="match status" value="1"/>
</dbReference>
<reference evidence="2 3" key="1">
    <citation type="journal article" date="2020" name="IScience">
        <title>Genome Sequencing of the Endangered Kingdonia uniflora (Circaeasteraceae, Ranunculales) Reveals Potential Mechanisms of Evolutionary Specialization.</title>
        <authorList>
            <person name="Sun Y."/>
            <person name="Deng T."/>
            <person name="Zhang A."/>
            <person name="Moore M.J."/>
            <person name="Landis J.B."/>
            <person name="Lin N."/>
            <person name="Zhang H."/>
            <person name="Zhang X."/>
            <person name="Huang J."/>
            <person name="Zhang X."/>
            <person name="Sun H."/>
            <person name="Wang H."/>
        </authorList>
    </citation>
    <scope>NUCLEOTIDE SEQUENCE [LARGE SCALE GENOMIC DNA]</scope>
    <source>
        <strain evidence="2">TB1705</strain>
        <tissue evidence="2">Leaf</tissue>
    </source>
</reference>
<dbReference type="Pfam" id="PF20479">
    <property type="entry name" value="TMEM128"/>
    <property type="match status" value="1"/>
</dbReference>
<sequence length="166" mass="19028">MRQRHSQGSIWSEDDLEGGTINMIPPRAWTEIIEKALWVFSVVFIVYYGDKDHNFIHLLWGDDRIRRTPLHLGMVAFLFDAVFLFYTNLLALVKTNSDAMWEILTPSCAPFVILFGVFSFCSTVWCPDFLSLQVFDCVMANLGFLDSSSLGIFPYFYLLKYAVGAD</sequence>
<proteinExistence type="predicted"/>
<evidence type="ECO:0000313" key="2">
    <source>
        <dbReference type="EMBL" id="KAF6152724.1"/>
    </source>
</evidence>
<accession>A0A7J7MD84</accession>
<feature type="transmembrane region" description="Helical" evidence="1">
    <location>
        <begin position="103"/>
        <end position="126"/>
    </location>
</feature>
<feature type="transmembrane region" description="Helical" evidence="1">
    <location>
        <begin position="138"/>
        <end position="158"/>
    </location>
</feature>
<keyword evidence="1" id="KW-0472">Membrane</keyword>